<dbReference type="Gene3D" id="1.10.150.690">
    <property type="entry name" value="DUF2063"/>
    <property type="match status" value="1"/>
</dbReference>
<evidence type="ECO:0000313" key="2">
    <source>
        <dbReference type="EMBL" id="GLS17379.1"/>
    </source>
</evidence>
<feature type="domain" description="Putative DNA-binding" evidence="1">
    <location>
        <begin position="5"/>
        <end position="95"/>
    </location>
</feature>
<dbReference type="InterPro" id="IPR044922">
    <property type="entry name" value="DUF2063_N_sf"/>
</dbReference>
<reference evidence="3" key="1">
    <citation type="journal article" date="2019" name="Int. J. Syst. Evol. Microbiol.">
        <title>The Global Catalogue of Microorganisms (GCM) 10K type strain sequencing project: providing services to taxonomists for standard genome sequencing and annotation.</title>
        <authorList>
            <consortium name="The Broad Institute Genomics Platform"/>
            <consortium name="The Broad Institute Genome Sequencing Center for Infectious Disease"/>
            <person name="Wu L."/>
            <person name="Ma J."/>
        </authorList>
    </citation>
    <scope>NUCLEOTIDE SEQUENCE [LARGE SCALE GENOMIC DNA]</scope>
    <source>
        <strain evidence="3">NBRC 101365</strain>
    </source>
</reference>
<organism evidence="2 3">
    <name type="scientific">Labrys miyagiensis</name>
    <dbReference type="NCBI Taxonomy" id="346912"/>
    <lineage>
        <taxon>Bacteria</taxon>
        <taxon>Pseudomonadati</taxon>
        <taxon>Pseudomonadota</taxon>
        <taxon>Alphaproteobacteria</taxon>
        <taxon>Hyphomicrobiales</taxon>
        <taxon>Xanthobacteraceae</taxon>
        <taxon>Labrys</taxon>
    </lineage>
</organism>
<dbReference type="InterPro" id="IPR018640">
    <property type="entry name" value="DUF2063"/>
</dbReference>
<dbReference type="Pfam" id="PF09836">
    <property type="entry name" value="DUF2063"/>
    <property type="match status" value="1"/>
</dbReference>
<name>A0ABQ6CB06_9HYPH</name>
<gene>
    <name evidence="2" type="ORF">GCM10007874_03940</name>
</gene>
<protein>
    <submittedName>
        <fullName evidence="2">DUF2063 domain-containing protein</fullName>
    </submittedName>
</protein>
<accession>A0ABQ6CB06</accession>
<comment type="caution">
    <text evidence="2">The sequence shown here is derived from an EMBL/GenBank/DDBJ whole genome shotgun (WGS) entry which is preliminary data.</text>
</comment>
<evidence type="ECO:0000313" key="3">
    <source>
        <dbReference type="Proteomes" id="UP001156882"/>
    </source>
</evidence>
<evidence type="ECO:0000259" key="1">
    <source>
        <dbReference type="Pfam" id="PF09836"/>
    </source>
</evidence>
<keyword evidence="3" id="KW-1185">Reference proteome</keyword>
<dbReference type="EMBL" id="BSPC01000005">
    <property type="protein sequence ID" value="GLS17379.1"/>
    <property type="molecule type" value="Genomic_DNA"/>
</dbReference>
<proteinExistence type="predicted"/>
<dbReference type="Proteomes" id="UP001156882">
    <property type="component" value="Unassembled WGS sequence"/>
</dbReference>
<dbReference type="RefSeq" id="WP_284310203.1">
    <property type="nucleotide sequence ID" value="NZ_BSPC01000005.1"/>
</dbReference>
<sequence length="260" mass="27525">MLADLQSAFRKAVLDPAVATPSGLMAHNGVAPQRRFAVYRNNVTLGLAGAVESRFPASIALVGEEFFRALATLFVRAHPPRSPLLLTYGDELPGFTEGFEPAREVPYLADVMRLEIARSQAYHAADAEPASLDALSALPPDQLGDVRVIFHPAVRLLRSAFPAATIWQMNSGGEISEITDWSGEDVLVTRPHLDVAVQILPPGGYAFLAALQAGEPLGVAAETAFADAADFDLPGAMAALVNAGIACRFELQPETAALPG</sequence>